<dbReference type="Proteomes" id="UP001148018">
    <property type="component" value="Unassembled WGS sequence"/>
</dbReference>
<dbReference type="AlphaFoldDB" id="A0A9Q0IQF2"/>
<evidence type="ECO:0000313" key="1">
    <source>
        <dbReference type="EMBL" id="KAJ3605396.1"/>
    </source>
</evidence>
<proteinExistence type="predicted"/>
<feature type="non-terminal residue" evidence="1">
    <location>
        <position position="1"/>
    </location>
</feature>
<protein>
    <submittedName>
        <fullName evidence="1">Uncharacterized protein</fullName>
    </submittedName>
</protein>
<reference evidence="1" key="1">
    <citation type="submission" date="2022-07" db="EMBL/GenBank/DDBJ databases">
        <title>Chromosome-level genome of Muraenolepis orangiensis.</title>
        <authorList>
            <person name="Kim J."/>
        </authorList>
    </citation>
    <scope>NUCLEOTIDE SEQUENCE</scope>
    <source>
        <strain evidence="1">KU_S4_2022</strain>
        <tissue evidence="1">Muscle</tissue>
    </source>
</reference>
<comment type="caution">
    <text evidence="1">The sequence shown here is derived from an EMBL/GenBank/DDBJ whole genome shotgun (WGS) entry which is preliminary data.</text>
</comment>
<keyword evidence="2" id="KW-1185">Reference proteome</keyword>
<organism evidence="1 2">
    <name type="scientific">Muraenolepis orangiensis</name>
    <name type="common">Patagonian moray cod</name>
    <dbReference type="NCBI Taxonomy" id="630683"/>
    <lineage>
        <taxon>Eukaryota</taxon>
        <taxon>Metazoa</taxon>
        <taxon>Chordata</taxon>
        <taxon>Craniata</taxon>
        <taxon>Vertebrata</taxon>
        <taxon>Euteleostomi</taxon>
        <taxon>Actinopterygii</taxon>
        <taxon>Neopterygii</taxon>
        <taxon>Teleostei</taxon>
        <taxon>Neoteleostei</taxon>
        <taxon>Acanthomorphata</taxon>
        <taxon>Zeiogadaria</taxon>
        <taxon>Gadariae</taxon>
        <taxon>Gadiformes</taxon>
        <taxon>Muraenolepidoidei</taxon>
        <taxon>Muraenolepididae</taxon>
        <taxon>Muraenolepis</taxon>
    </lineage>
</organism>
<evidence type="ECO:0000313" key="2">
    <source>
        <dbReference type="Proteomes" id="UP001148018"/>
    </source>
</evidence>
<name>A0A9Q0IQF2_9TELE</name>
<sequence>ERNLCYDNVRFHHPEKREKNCSGIPGREPIRRWGIREGGVATLSASASHYTGGLLCPGGKGLN</sequence>
<gene>
    <name evidence="1" type="ORF">NHX12_027443</name>
</gene>
<accession>A0A9Q0IQF2</accession>
<dbReference type="EMBL" id="JANIIK010000043">
    <property type="protein sequence ID" value="KAJ3605396.1"/>
    <property type="molecule type" value="Genomic_DNA"/>
</dbReference>